<dbReference type="InterPro" id="IPR041338">
    <property type="entry name" value="OSBS_N"/>
</dbReference>
<reference evidence="7 8" key="2">
    <citation type="submission" date="2018-03" db="EMBL/GenBank/DDBJ databases">
        <authorList>
            <person name="Keele B.F."/>
        </authorList>
    </citation>
    <scope>NUCLEOTIDE SEQUENCE [LARGE SCALE GENOMIC DNA]</scope>
    <source>
        <strain evidence="7 8">CCALA 016</strain>
    </source>
</reference>
<feature type="binding site" evidence="4">
    <location>
        <position position="199"/>
    </location>
    <ligand>
        <name>Mg(2+)</name>
        <dbReference type="ChEBI" id="CHEBI:18420"/>
    </ligand>
</feature>
<dbReference type="InterPro" id="IPR029017">
    <property type="entry name" value="Enolase-like_N"/>
</dbReference>
<dbReference type="Pfam" id="PF13378">
    <property type="entry name" value="MR_MLE_C"/>
    <property type="match status" value="1"/>
</dbReference>
<dbReference type="PANTHER" id="PTHR48073">
    <property type="entry name" value="O-SUCCINYLBENZOATE SYNTHASE-RELATED"/>
    <property type="match status" value="1"/>
</dbReference>
<feature type="binding site" evidence="4">
    <location>
        <position position="172"/>
    </location>
    <ligand>
        <name>Mg(2+)</name>
        <dbReference type="ChEBI" id="CHEBI:18420"/>
    </ligand>
</feature>
<gene>
    <name evidence="4" type="primary">menC</name>
    <name evidence="7" type="ORF">C7H19_06260</name>
</gene>
<proteinExistence type="inferred from homology"/>
<comment type="catalytic activity">
    <reaction evidence="4">
        <text>(1R,6R)-6-hydroxy-2-succinyl-cyclohexa-2,4-diene-1-carboxylate = 2-succinylbenzoate + H2O</text>
        <dbReference type="Rhea" id="RHEA:10196"/>
        <dbReference type="ChEBI" id="CHEBI:15377"/>
        <dbReference type="ChEBI" id="CHEBI:18325"/>
        <dbReference type="ChEBI" id="CHEBI:58689"/>
        <dbReference type="EC" id="4.2.1.113"/>
    </reaction>
</comment>
<dbReference type="SFLD" id="SFLDF00009">
    <property type="entry name" value="o-succinylbenzoate_synthase"/>
    <property type="match status" value="1"/>
</dbReference>
<evidence type="ECO:0000256" key="4">
    <source>
        <dbReference type="HAMAP-Rule" id="MF_00470"/>
    </source>
</evidence>
<comment type="function">
    <text evidence="4">Converts 2-succinyl-6-hydroxy-2,4-cyclohexadiene-1-carboxylate (SHCHC) to 2-succinylbenzoate (OSB).</text>
</comment>
<dbReference type="SFLD" id="SFLDG00180">
    <property type="entry name" value="muconate_cycloisomerase"/>
    <property type="match status" value="1"/>
</dbReference>
<evidence type="ECO:0000256" key="2">
    <source>
        <dbReference type="ARBA" id="ARBA00022842"/>
    </source>
</evidence>
<keyword evidence="1 4" id="KW-0479">Metal-binding</keyword>
<comment type="pathway">
    <text evidence="4">Quinol/quinone metabolism; 1,4-dihydroxy-2-naphthoate biosynthesis; 1,4-dihydroxy-2-naphthoate from chorismate: step 4/7.</text>
</comment>
<dbReference type="UniPathway" id="UPA00995"/>
<organism evidence="7 8">
    <name type="scientific">Aphanothece hegewaldii CCALA 016</name>
    <dbReference type="NCBI Taxonomy" id="2107694"/>
    <lineage>
        <taxon>Bacteria</taxon>
        <taxon>Bacillati</taxon>
        <taxon>Cyanobacteriota</taxon>
        <taxon>Cyanophyceae</taxon>
        <taxon>Oscillatoriophycideae</taxon>
        <taxon>Chroococcales</taxon>
        <taxon>Aphanothecaceae</taxon>
        <taxon>Aphanothece</taxon>
    </lineage>
</organism>
<dbReference type="NCBIfam" id="TIGR01927">
    <property type="entry name" value="menC_gam_Gplu"/>
    <property type="match status" value="1"/>
</dbReference>
<dbReference type="HAMAP" id="MF_00470">
    <property type="entry name" value="MenC_1"/>
    <property type="match status" value="1"/>
</dbReference>
<sequence length="307" mass="35424">MTYQFTFHPYQKKFRQPLLTHHGTWEIREGIIISLTNHEDKKALGEITTLPWFGSETHQQALEFCDKLGQTITQDTIYSIPHQLPACQFGFETALENLEFTEIQPQNIKYSYLLPTGEKALYQWQEIYQDAVQFQTDITFKWKIGVKSITEETQIFEKLCQCLPSHVKLRLDANGGLNLDEAKTWLSVTDEWGKVEFLEQPLLPEQFQTMLQLSQAYSTPLALDESIATLQQLKNCYHQGWRSIFVIKPAIAGSILELRQLFNQYSIDAVFSSVFESDIGRQKAIQLASELTNCSRAIGFGLNHWFD</sequence>
<dbReference type="Gene3D" id="3.20.20.120">
    <property type="entry name" value="Enolase-like C-terminal domain"/>
    <property type="match status" value="1"/>
</dbReference>
<keyword evidence="8" id="KW-1185">Reference proteome</keyword>
<evidence type="ECO:0000313" key="7">
    <source>
        <dbReference type="EMBL" id="PSF38072.1"/>
    </source>
</evidence>
<dbReference type="SUPFAM" id="SSF51604">
    <property type="entry name" value="Enolase C-terminal domain-like"/>
    <property type="match status" value="1"/>
</dbReference>
<keyword evidence="3 4" id="KW-0456">Lyase</keyword>
<dbReference type="Proteomes" id="UP000239001">
    <property type="component" value="Unassembled WGS sequence"/>
</dbReference>
<dbReference type="AlphaFoldDB" id="A0A2T1M097"/>
<dbReference type="GO" id="GO:0009234">
    <property type="term" value="P:menaquinone biosynthetic process"/>
    <property type="evidence" value="ECO:0007669"/>
    <property type="project" value="UniProtKB-UniRule"/>
</dbReference>
<dbReference type="Pfam" id="PF21508">
    <property type="entry name" value="MenC_N"/>
    <property type="match status" value="1"/>
</dbReference>
<dbReference type="InterPro" id="IPR036849">
    <property type="entry name" value="Enolase-like_C_sf"/>
</dbReference>
<dbReference type="SMART" id="SM00922">
    <property type="entry name" value="MR_MLE"/>
    <property type="match status" value="1"/>
</dbReference>
<dbReference type="PANTHER" id="PTHR48073:SF2">
    <property type="entry name" value="O-SUCCINYLBENZOATE SYNTHASE"/>
    <property type="match status" value="1"/>
</dbReference>
<comment type="similarity">
    <text evidence="4">Belongs to the mandelate racemase/muconate lactonizing enzyme family. MenC type 1 subfamily.</text>
</comment>
<accession>A0A2T1M097</accession>
<comment type="pathway">
    <text evidence="4">Cofactor biosynthesis; phylloquinone biosynthesis.</text>
</comment>
<evidence type="ECO:0000313" key="8">
    <source>
        <dbReference type="Proteomes" id="UP000239001"/>
    </source>
</evidence>
<feature type="active site" description="Proton donor" evidence="4">
    <location>
        <position position="143"/>
    </location>
</feature>
<dbReference type="InterPro" id="IPR010196">
    <property type="entry name" value="OSB_synthase_MenC1"/>
</dbReference>
<dbReference type="InterPro" id="IPR029065">
    <property type="entry name" value="Enolase_C-like"/>
</dbReference>
<evidence type="ECO:0000256" key="5">
    <source>
        <dbReference type="NCBIfam" id="TIGR01927"/>
    </source>
</evidence>
<feature type="domain" description="Mandelate racemase/muconate lactonizing enzyme C-terminal" evidence="6">
    <location>
        <begin position="125"/>
        <end position="220"/>
    </location>
</feature>
<dbReference type="CDD" id="cd03320">
    <property type="entry name" value="OSBS"/>
    <property type="match status" value="1"/>
</dbReference>
<dbReference type="GO" id="GO:0000287">
    <property type="term" value="F:magnesium ion binding"/>
    <property type="evidence" value="ECO:0007669"/>
    <property type="project" value="UniProtKB-UniRule"/>
</dbReference>
<dbReference type="SFLD" id="SFLDS00001">
    <property type="entry name" value="Enolase"/>
    <property type="match status" value="1"/>
</dbReference>
<comment type="caution">
    <text evidence="7">The sequence shown here is derived from an EMBL/GenBank/DDBJ whole genome shotgun (WGS) entry which is preliminary data.</text>
</comment>
<name>A0A2T1M097_9CHRO</name>
<dbReference type="GO" id="GO:0043748">
    <property type="term" value="F:O-succinylbenzoate synthase activity"/>
    <property type="evidence" value="ECO:0007669"/>
    <property type="project" value="UniProtKB-EC"/>
</dbReference>
<keyword evidence="2 4" id="KW-0460">Magnesium</keyword>
<evidence type="ECO:0000256" key="3">
    <source>
        <dbReference type="ARBA" id="ARBA00023239"/>
    </source>
</evidence>
<dbReference type="UniPathway" id="UPA01057">
    <property type="reaction ID" value="UER00165"/>
</dbReference>
<dbReference type="Gene3D" id="3.30.390.10">
    <property type="entry name" value="Enolase-like, N-terminal domain"/>
    <property type="match status" value="1"/>
</dbReference>
<dbReference type="EC" id="4.2.1.113" evidence="4 5"/>
<dbReference type="EMBL" id="PXOH01000005">
    <property type="protein sequence ID" value="PSF38072.1"/>
    <property type="molecule type" value="Genomic_DNA"/>
</dbReference>
<evidence type="ECO:0000259" key="6">
    <source>
        <dbReference type="SMART" id="SM00922"/>
    </source>
</evidence>
<dbReference type="SUPFAM" id="SSF54826">
    <property type="entry name" value="Enolase N-terminal domain-like"/>
    <property type="match status" value="1"/>
</dbReference>
<comment type="cofactor">
    <cofactor evidence="4">
        <name>a divalent metal cation</name>
        <dbReference type="ChEBI" id="CHEBI:60240"/>
    </cofactor>
</comment>
<dbReference type="GO" id="GO:0042372">
    <property type="term" value="P:phylloquinone biosynthetic process"/>
    <property type="evidence" value="ECO:0007669"/>
    <property type="project" value="UniProtKB-UniRule"/>
</dbReference>
<reference evidence="7 8" key="1">
    <citation type="submission" date="2018-03" db="EMBL/GenBank/DDBJ databases">
        <title>The ancient ancestry and fast evolution of plastids.</title>
        <authorList>
            <person name="Moore K.R."/>
            <person name="Magnabosco C."/>
            <person name="Momper L."/>
            <person name="Gold D.A."/>
            <person name="Bosak T."/>
            <person name="Fournier G.P."/>
        </authorList>
    </citation>
    <scope>NUCLEOTIDE SEQUENCE [LARGE SCALE GENOMIC DNA]</scope>
    <source>
        <strain evidence="7 8">CCALA 016</strain>
    </source>
</reference>
<dbReference type="RefSeq" id="WP_106456038.1">
    <property type="nucleotide sequence ID" value="NZ_PXOH01000005.1"/>
</dbReference>
<dbReference type="InterPro" id="IPR013342">
    <property type="entry name" value="Mandelate_racemase_C"/>
</dbReference>
<evidence type="ECO:0000256" key="1">
    <source>
        <dbReference type="ARBA" id="ARBA00022723"/>
    </source>
</evidence>
<dbReference type="NCBIfam" id="NF002739">
    <property type="entry name" value="PRK02714.1"/>
    <property type="match status" value="1"/>
</dbReference>
<dbReference type="OrthoDB" id="9802699at2"/>
<feature type="active site" description="Proton acceptor" evidence="4">
    <location>
        <position position="248"/>
    </location>
</feature>
<feature type="binding site" evidence="4">
    <location>
        <position position="224"/>
    </location>
    <ligand>
        <name>Mg(2+)</name>
        <dbReference type="ChEBI" id="CHEBI:18420"/>
    </ligand>
</feature>
<protein>
    <recommendedName>
        <fullName evidence="4 5">o-succinylbenzoate synthase</fullName>
        <shortName evidence="4">OSB synthase</shortName>
        <shortName evidence="4">OSBS</shortName>
        <ecNumber evidence="4 5">4.2.1.113</ecNumber>
    </recommendedName>
    <alternativeName>
        <fullName evidence="4">4-(2'-carboxyphenyl)-4-oxybutyric acid synthase</fullName>
    </alternativeName>
    <alternativeName>
        <fullName evidence="4">o-succinylbenzoic acid synthase</fullName>
    </alternativeName>
</protein>